<protein>
    <submittedName>
        <fullName evidence="3">Oxidoreductase</fullName>
    </submittedName>
</protein>
<dbReference type="Pfam" id="PF00106">
    <property type="entry name" value="adh_short"/>
    <property type="match status" value="1"/>
</dbReference>
<comment type="caution">
    <text evidence="3">The sequence shown here is derived from an EMBL/GenBank/DDBJ whole genome shotgun (WGS) entry which is preliminary data.</text>
</comment>
<dbReference type="NCBIfam" id="NF004846">
    <property type="entry name" value="PRK06197.1"/>
    <property type="match status" value="1"/>
</dbReference>
<dbReference type="SUPFAM" id="SSF51735">
    <property type="entry name" value="NAD(P)-binding Rossmann-fold domains"/>
    <property type="match status" value="1"/>
</dbReference>
<keyword evidence="4" id="KW-1185">Reference proteome</keyword>
<evidence type="ECO:0000313" key="4">
    <source>
        <dbReference type="Proteomes" id="UP001611075"/>
    </source>
</evidence>
<evidence type="ECO:0000256" key="1">
    <source>
        <dbReference type="ARBA" id="ARBA00023002"/>
    </source>
</evidence>
<dbReference type="PRINTS" id="PR00081">
    <property type="entry name" value="GDHRDH"/>
</dbReference>
<dbReference type="PROSITE" id="PS51257">
    <property type="entry name" value="PROKAR_LIPOPROTEIN"/>
    <property type="match status" value="1"/>
</dbReference>
<sequence>MQGKVAVITGANSGIGYNAARQLAAAGATVVLACRHPGRMADAARAIRNAHPNADIRQVTLDLGSLQSVKAAAHAITNDHPHIDVLINNAGMLGEPGWRTLDGVESCFGVNHLGHFALTGLLLDGLLVATDARIVTVSSTAHRVANLDPMDWPNPRVTTDTFRTYAASKLANLLFAYHLHSRITAAGVAMRSIACQPGWATTKLLSPKAGSVRHRAGVAMLRAIGTIIAQPPEAGARPLLLAATADLASGTYIGPTRWWRTRGPVGLETSSSDSRNAAAARLLWDLSVELAGVDFAQLSTRTAVPSAVQDGLNEVGSGHGNPCTSIMGQRNGSR</sequence>
<keyword evidence="1" id="KW-0560">Oxidoreductase</keyword>
<gene>
    <name evidence="3" type="ORF">ACH4OY_30275</name>
</gene>
<dbReference type="Gene3D" id="3.40.50.720">
    <property type="entry name" value="NAD(P)-binding Rossmann-like Domain"/>
    <property type="match status" value="1"/>
</dbReference>
<accession>A0ABW7STA0</accession>
<feature type="compositionally biased region" description="Polar residues" evidence="2">
    <location>
        <begin position="322"/>
        <end position="334"/>
    </location>
</feature>
<dbReference type="RefSeq" id="WP_396685503.1">
    <property type="nucleotide sequence ID" value="NZ_JBIRPU010000038.1"/>
</dbReference>
<organism evidence="3 4">
    <name type="scientific">Micromonospora rubida</name>
    <dbReference type="NCBI Taxonomy" id="2697657"/>
    <lineage>
        <taxon>Bacteria</taxon>
        <taxon>Bacillati</taxon>
        <taxon>Actinomycetota</taxon>
        <taxon>Actinomycetes</taxon>
        <taxon>Micromonosporales</taxon>
        <taxon>Micromonosporaceae</taxon>
        <taxon>Micromonospora</taxon>
    </lineage>
</organism>
<dbReference type="Proteomes" id="UP001611075">
    <property type="component" value="Unassembled WGS sequence"/>
</dbReference>
<dbReference type="InterPro" id="IPR036291">
    <property type="entry name" value="NAD(P)-bd_dom_sf"/>
</dbReference>
<dbReference type="InterPro" id="IPR002347">
    <property type="entry name" value="SDR_fam"/>
</dbReference>
<dbReference type="PANTHER" id="PTHR43157:SF31">
    <property type="entry name" value="PHOSPHATIDYLINOSITOL-GLYCAN BIOSYNTHESIS CLASS F PROTEIN"/>
    <property type="match status" value="1"/>
</dbReference>
<reference evidence="3 4" key="1">
    <citation type="submission" date="2024-10" db="EMBL/GenBank/DDBJ databases">
        <title>The Natural Products Discovery Center: Release of the First 8490 Sequenced Strains for Exploring Actinobacteria Biosynthetic Diversity.</title>
        <authorList>
            <person name="Kalkreuter E."/>
            <person name="Kautsar S.A."/>
            <person name="Yang D."/>
            <person name="Bader C.D."/>
            <person name="Teijaro C.N."/>
            <person name="Fluegel L."/>
            <person name="Davis C.M."/>
            <person name="Simpson J.R."/>
            <person name="Lauterbach L."/>
            <person name="Steele A.D."/>
            <person name="Gui C."/>
            <person name="Meng S."/>
            <person name="Li G."/>
            <person name="Viehrig K."/>
            <person name="Ye F."/>
            <person name="Su P."/>
            <person name="Kiefer A.F."/>
            <person name="Nichols A."/>
            <person name="Cepeda A.J."/>
            <person name="Yan W."/>
            <person name="Fan B."/>
            <person name="Jiang Y."/>
            <person name="Adhikari A."/>
            <person name="Zheng C.-J."/>
            <person name="Schuster L."/>
            <person name="Cowan T.M."/>
            <person name="Smanski M.J."/>
            <person name="Chevrette M.G."/>
            <person name="De Carvalho L.P.S."/>
            <person name="Shen B."/>
        </authorList>
    </citation>
    <scope>NUCLEOTIDE SEQUENCE [LARGE SCALE GENOMIC DNA]</scope>
    <source>
        <strain evidence="3 4">NPDC021253</strain>
    </source>
</reference>
<dbReference type="EMBL" id="JBIRPU010000038">
    <property type="protein sequence ID" value="MFI0796937.1"/>
    <property type="molecule type" value="Genomic_DNA"/>
</dbReference>
<feature type="region of interest" description="Disordered" evidence="2">
    <location>
        <begin position="313"/>
        <end position="334"/>
    </location>
</feature>
<dbReference type="PANTHER" id="PTHR43157">
    <property type="entry name" value="PHOSPHATIDYLINOSITOL-GLYCAN BIOSYNTHESIS CLASS F PROTEIN-RELATED"/>
    <property type="match status" value="1"/>
</dbReference>
<proteinExistence type="predicted"/>
<evidence type="ECO:0000313" key="3">
    <source>
        <dbReference type="EMBL" id="MFI0796937.1"/>
    </source>
</evidence>
<evidence type="ECO:0000256" key="2">
    <source>
        <dbReference type="SAM" id="MobiDB-lite"/>
    </source>
</evidence>
<name>A0ABW7STA0_9ACTN</name>